<feature type="compositionally biased region" description="Polar residues" evidence="7">
    <location>
        <begin position="60"/>
        <end position="71"/>
    </location>
</feature>
<dbReference type="PANTHER" id="PTHR11915">
    <property type="entry name" value="SPECTRIN/FILAMIN RELATED CYTOSKELETAL PROTEIN"/>
    <property type="match status" value="1"/>
</dbReference>
<feature type="compositionally biased region" description="Acidic residues" evidence="7">
    <location>
        <begin position="1919"/>
        <end position="1928"/>
    </location>
</feature>
<dbReference type="GO" id="GO:0003779">
    <property type="term" value="F:actin binding"/>
    <property type="evidence" value="ECO:0007669"/>
    <property type="project" value="UniProtKB-KW"/>
</dbReference>
<keyword evidence="4" id="KW-0009">Actin-binding</keyword>
<organism evidence="10 11">
    <name type="scientific">Powellomyces hirtus</name>
    <dbReference type="NCBI Taxonomy" id="109895"/>
    <lineage>
        <taxon>Eukaryota</taxon>
        <taxon>Fungi</taxon>
        <taxon>Fungi incertae sedis</taxon>
        <taxon>Chytridiomycota</taxon>
        <taxon>Chytridiomycota incertae sedis</taxon>
        <taxon>Chytridiomycetes</taxon>
        <taxon>Spizellomycetales</taxon>
        <taxon>Powellomycetaceae</taxon>
        <taxon>Powellomyces</taxon>
    </lineage>
</organism>
<feature type="coiled-coil region" evidence="6">
    <location>
        <begin position="1862"/>
        <end position="1889"/>
    </location>
</feature>
<dbReference type="SUPFAM" id="SSF47576">
    <property type="entry name" value="Calponin-homology domain, CH-domain"/>
    <property type="match status" value="1"/>
</dbReference>
<comment type="subcellular location">
    <subcellularLocation>
        <location evidence="1">Cytoplasm</location>
        <location evidence="1">Cytoskeleton</location>
    </subcellularLocation>
</comment>
<keyword evidence="6" id="KW-0175">Coiled coil</keyword>
<dbReference type="STRING" id="109895.A0A507EBY7"/>
<dbReference type="Pfam" id="PF00307">
    <property type="entry name" value="CH"/>
    <property type="match status" value="2"/>
</dbReference>
<dbReference type="Gene3D" id="1.20.58.60">
    <property type="match status" value="1"/>
</dbReference>
<keyword evidence="5" id="KW-0206">Cytoskeleton</keyword>
<feature type="compositionally biased region" description="Low complexity" evidence="7">
    <location>
        <begin position="17"/>
        <end position="27"/>
    </location>
</feature>
<feature type="domain" description="GAR" evidence="9">
    <location>
        <begin position="3221"/>
        <end position="3294"/>
    </location>
</feature>
<feature type="region of interest" description="Disordered" evidence="7">
    <location>
        <begin position="1"/>
        <end position="71"/>
    </location>
</feature>
<dbReference type="Gene3D" id="3.30.920.20">
    <property type="entry name" value="Gas2-like domain"/>
    <property type="match status" value="1"/>
</dbReference>
<reference evidence="10 11" key="1">
    <citation type="journal article" date="2019" name="Sci. Rep.">
        <title>Comparative genomics of chytrid fungi reveal insights into the obligate biotrophic and pathogenic lifestyle of Synchytrium endobioticum.</title>
        <authorList>
            <person name="van de Vossenberg B.T.L.H."/>
            <person name="Warris S."/>
            <person name="Nguyen H.D.T."/>
            <person name="van Gent-Pelzer M.P.E."/>
            <person name="Joly D.L."/>
            <person name="van de Geest H.C."/>
            <person name="Bonants P.J.M."/>
            <person name="Smith D.S."/>
            <person name="Levesque C.A."/>
            <person name="van der Lee T.A.J."/>
        </authorList>
    </citation>
    <scope>NUCLEOTIDE SEQUENCE [LARGE SCALE GENOMIC DNA]</scope>
    <source>
        <strain evidence="10 11">CBS 809.83</strain>
    </source>
</reference>
<feature type="region of interest" description="Disordered" evidence="7">
    <location>
        <begin position="1918"/>
        <end position="1944"/>
    </location>
</feature>
<dbReference type="Proteomes" id="UP000318582">
    <property type="component" value="Unassembled WGS sequence"/>
</dbReference>
<dbReference type="SMART" id="SM00243">
    <property type="entry name" value="GAS2"/>
    <property type="match status" value="1"/>
</dbReference>
<dbReference type="PROSITE" id="PS51460">
    <property type="entry name" value="GAR"/>
    <property type="match status" value="1"/>
</dbReference>
<feature type="region of interest" description="Disordered" evidence="7">
    <location>
        <begin position="1060"/>
        <end position="1102"/>
    </location>
</feature>
<feature type="region of interest" description="Disordered" evidence="7">
    <location>
        <begin position="451"/>
        <end position="479"/>
    </location>
</feature>
<gene>
    <name evidence="10" type="ORF">PhCBS80983_g01179</name>
</gene>
<evidence type="ECO:0008006" key="12">
    <source>
        <dbReference type="Google" id="ProtNLM"/>
    </source>
</evidence>
<evidence type="ECO:0000259" key="9">
    <source>
        <dbReference type="PROSITE" id="PS51460"/>
    </source>
</evidence>
<feature type="compositionally biased region" description="Basic and acidic residues" evidence="7">
    <location>
        <begin position="266"/>
        <end position="279"/>
    </location>
</feature>
<feature type="compositionally biased region" description="Polar residues" evidence="7">
    <location>
        <begin position="1089"/>
        <end position="1102"/>
    </location>
</feature>
<protein>
    <recommendedName>
        <fullName evidence="12">Calponin-homology (CH) domain-containing protein</fullName>
    </recommendedName>
</protein>
<evidence type="ECO:0000313" key="11">
    <source>
        <dbReference type="Proteomes" id="UP000318582"/>
    </source>
</evidence>
<keyword evidence="3" id="KW-0677">Repeat</keyword>
<dbReference type="Gene3D" id="1.10.418.10">
    <property type="entry name" value="Calponin-like domain"/>
    <property type="match status" value="3"/>
</dbReference>
<evidence type="ECO:0000259" key="8">
    <source>
        <dbReference type="PROSITE" id="PS50021"/>
    </source>
</evidence>
<dbReference type="SUPFAM" id="SSF143575">
    <property type="entry name" value="GAS2 domain-like"/>
    <property type="match status" value="1"/>
</dbReference>
<keyword evidence="2" id="KW-0963">Cytoplasm</keyword>
<feature type="compositionally biased region" description="Low complexity" evidence="7">
    <location>
        <begin position="3135"/>
        <end position="3195"/>
    </location>
</feature>
<dbReference type="GO" id="GO:0008017">
    <property type="term" value="F:microtubule binding"/>
    <property type="evidence" value="ECO:0007669"/>
    <property type="project" value="InterPro"/>
</dbReference>
<sequence length="3375" mass="371468">MSAWLKKHLGSRGSLNDEAPTPETETDPATHVDWDSGARRTSDIGKPSATYHHTLKTRHSTPTTAGATDYNTPAQADWDAKACRVSDVHRPTAAVQLGLQSLQTKTAMGLEWDSPESKVHELRNMRVEVQKKTFTKWCNVQLAKLGKGDEYKITDLAQDLRDGIRLSLLIQVLSGETLPKPERTPRRNQLASDDADGASSGALMRIYSIVNVDKCLKFLATKLREPLANIGSEDIVDGNVTLTMGLVWMLILRFRIETIAMGETKRDPGLNRRSLEHSSPDSPTTPTASKRDSLVPSHTTSKPIMGGKAVLLNWCQQMLAPYVQVGALTMPVNFSDSWQSGVAFLCLVHTFDPALLPDVTETCRRLGGAYKSKRTSSTRASRTSSLLFDAASTPPRAFSPDFSSPTDNKFGEDEEWLKALYASGPATTNPPAPTRPRSLSRPTAAGLSVLTSPTANVTPGPLSSAPPSPAPLAADTADPREWRNNLARAFGLAEEHMRITSLLDPQDVANVDKPDEMVIMTYVSELYWVLRTRPFPSPTLFRTVLDTARQEQFEGEAQAKRLTSSFLHHSNRALAWVLKQQQATGALEGMLEHVASNEVTKLIIPVEGWVKPIMEAMMYEDSDFDRVRRAVEERIHFMHEQIRIANARPAAPGPHTWTRDALIQLDEVAGGAIVPVVHQLYRELKRLTRDYPVNSTLNPDLTANLRKVEEKYVEVQSRLAYFCDEYFPDRDVVLRAYLVWMEGWTKKVDEVQEELLGSDGKSGLREDIRRVKKHAVELELDITRIRTELNALGATEDARRAVRRCKAMRKVVQERLGSGNGGPAVGGGGAGGDDIALLLGDPDVVTDEEKQSPEALIATIQHLATTVESTHIQRMQTLESRATELVHLLENQVVDRRNSYPDKTTDALHGEVFRPRSGGWAAKGNMEPITISYNFLPAFLVWRGRGIVEAATDGVLNYIAQTVTPVIRTRQAEIASLLHAAEQWRSQEEAREVPVRTAAVDATRDYCAAVRRVDRAVKMWKDELAEWINEGSARGGSEREEDEVWVREAEKWCAERTREVQKALQSKPGTTTTTTKRASTLARDDAQGARSSITGRASQTARSSHAAAGTEVVWIADLDLMWDGIVLIAIRDVGTSSISQSFADAVPHQFLRNAMSALIDSLAMFRSDALERVRGAVEQKREALLVEWERTADELDRALRPLGGDPDAVDSVHAAAETSLQNTVQGRHQFVRAMLDAQRWDAVVHIAEAGVAATQTDLDNVGRFLKGVHDRCHATEQEAATFEQTKWIPFLVRTETLLQGCGTDSVARTRIETRHGALKELLGGTRRERADILAAVATAEKSLKNAYRWIRGVLTQESTWLGDARDVETEVETVESEQNRLLAAMRTVIYNTGHGQVMGQEEALSLHEATGRTLEQTVTGRLDAGMMRVCEEPRGWRDGGGPVPEELRWAEGEVYSGRDALVDTIVKRMQDARMRVVARVTTVRTRVALERSMGRFTRDAAGLVSALCARLEVERGAIVPHGLDVMAAAGDADDAGSVEAAAAEFTSAIKSRDVDTTRAMAALRQLGAECTDLARRDGECGFVAAAVDTALRDAQSLVEEIAAVVRRVMEAYEIAAVVVARVGYPGRKIEEACREIAAAVREVAGVAEAQVDDESSASSSSSLAIVEHIRVLADRAASLTLLVDEVERALGVDDDDAQSQAYVRHLRNQVRHVRVQTEEAGLETVKAVAGHWMDVVATKLEDWIAHLEQAIRLEVDDEDTDAFVHAMDQKCAVLNKELQPLGPKLQSFETATEIAIRVIREWETRRTESSMIGDHHHNSTPFRSLSDMPHPEVIQGRYVAIRARADYLPRGIREAVDFARTVAEFNDHARGAEHLIAELEARVGEDETEARVGEVERALVNGELAAALDAVHAAVAVDGPEEDEEDQDARDADQQQQQNRRHPKAVLSCTRRFEAILDQVQRVRGLVVGSRRARDAVQAYLTQAAEVRVWVHARMENLAVVAQDVDDESTRVLEAIRIGLPLPLEETVTLAATRSVDREAGLAAAEAALERYNRAYEHLKSYARTVVDGYGCNDPAAAATVAEEQGAVDVEWNVMRTRLTELRRRVEWNRRVLMWAKRCEGQVVGGIAHAIKQIGDGDAAVGEVGADPQLEGVGAVVEALVGGAEEEVRSWKEQTSAVLGLVAELETAGDELHDKTAPQLLAALTNFYIPRLHDQTAALERAVHDRTATLRDWAQSVQAFLAGVGECEPWVESAIRELRDRLYARSKPAGGGGGGAHGSRMNLRKAESQMSIVSDSRASLLDGGGSESVMSLWNAGSSSNLLNTTNNTTTKPRHLAITGNEAVDKQNLDDWTAVQQRLEKRLGDELADKIEALQSHTAVTVLRHCDTIHLRFSRALGREVQDRVEDLCEKWREATRLVGDEKIGIERARKYLHWHVMLARIEHEAGVIEDAVDGLGRATRVGSGETDLDELQTRLVASERALSMFLQMTEQDKPQDASSTSTRPAVSQDERKVTRTLRRHQSLATLQVMGVAEQFSAAVLKNRSDALSAKMARITARILEARDEVGHKRRLMTVLEEVSRLGGWCERKEMEMVERQAGLPPRVLLDDRPYQKSATAQNTTASLPDTILETVQNALKDSITQNSHIEYELTHSRSALVRLAEHLDKNQVTDLQAKFTKIESLVAAEKKRIEATKRLYALDRAMVQATNWIGAAVAAAEDIAATQRAHQPPRQSLVVEEQFGGGSEDLLNEGAATGTVEEVMELEDRIRAYETTVTGFFNVAAAATDELAGTSPSTSDTASPISPAVAATQAAYRSSITWRTDRVRMEWETLLTLVGSLRGSSEDRRREVEFNDEVDEINRGLIYIQSLITDGANDATWDEAEDLLDARMLPRVAALRRRADSAARDARERKRFVAKHQSLEKRVRALLEQVQKRHSRAEPSLMDRRVARLVEELETCIGEFSPIVQKAAAGAAAASAMAEGVPLPAATARTTTSPTTTPTSSIAADLGLLGSTLEKQTEMYEMRISDLLTRLREACIAAHDETSVQVWIGKWETARAWKVQVANELARLRRAGSEHGRGNNKPAQVTTSRTPQMAATVNESARQRPISDPPQRAATQSRIQSPQPPRAATATPDASGRGSRSSSPRRSNLPLPTRSRSITPPTHTATTTVKIPRIPSTPSTTTRPSTARSSSTSDPKSPHGNPTSDRTVRVYIPSPNAYKADASDPLDVAIAQVVNAHPAMIRIEKSNTEQGRYWFGEALRRLCFCRLVRRTVMVRIGGGWQELGTFLADHSALELRIPTVRSFSHPDNMLDPTSPSTASTNATETTMIELDPGDTTNPYALSSSKARAYATSPVQSPRKLVAKALAKVATRKAQY</sequence>
<evidence type="ECO:0000256" key="3">
    <source>
        <dbReference type="ARBA" id="ARBA00022737"/>
    </source>
</evidence>
<feature type="domain" description="Calponin-homology (CH)" evidence="8">
    <location>
        <begin position="305"/>
        <end position="531"/>
    </location>
</feature>
<feature type="region of interest" description="Disordered" evidence="7">
    <location>
        <begin position="266"/>
        <end position="300"/>
    </location>
</feature>
<dbReference type="Pfam" id="PF02187">
    <property type="entry name" value="GAS2"/>
    <property type="match status" value="1"/>
</dbReference>
<keyword evidence="11" id="KW-1185">Reference proteome</keyword>
<feature type="region of interest" description="Disordered" evidence="7">
    <location>
        <begin position="2489"/>
        <end position="2513"/>
    </location>
</feature>
<dbReference type="InterPro" id="IPR036534">
    <property type="entry name" value="GAR_dom_sf"/>
</dbReference>
<dbReference type="GO" id="GO:0005856">
    <property type="term" value="C:cytoskeleton"/>
    <property type="evidence" value="ECO:0007669"/>
    <property type="project" value="UniProtKB-SubCell"/>
</dbReference>
<name>A0A507EBY7_9FUNG</name>
<accession>A0A507EBY7</accession>
<feature type="region of interest" description="Disordered" evidence="7">
    <location>
        <begin position="3070"/>
        <end position="3209"/>
    </location>
</feature>
<dbReference type="InterPro" id="IPR001589">
    <property type="entry name" value="Actinin_actin-bd_CS"/>
</dbReference>
<evidence type="ECO:0000256" key="2">
    <source>
        <dbReference type="ARBA" id="ARBA00022490"/>
    </source>
</evidence>
<feature type="compositionally biased region" description="Polar residues" evidence="7">
    <location>
        <begin position="2496"/>
        <end position="2505"/>
    </location>
</feature>
<dbReference type="InterPro" id="IPR036872">
    <property type="entry name" value="CH_dom_sf"/>
</dbReference>
<dbReference type="EMBL" id="QEAQ01000008">
    <property type="protein sequence ID" value="TPX61324.1"/>
    <property type="molecule type" value="Genomic_DNA"/>
</dbReference>
<dbReference type="PROSITE" id="PS00019">
    <property type="entry name" value="ACTININ_1"/>
    <property type="match status" value="1"/>
</dbReference>
<comment type="caution">
    <text evidence="10">The sequence shown here is derived from an EMBL/GenBank/DDBJ whole genome shotgun (WGS) entry which is preliminary data.</text>
</comment>
<feature type="domain" description="Calponin-homology (CH)" evidence="8">
    <location>
        <begin position="128"/>
        <end position="255"/>
    </location>
</feature>
<evidence type="ECO:0000256" key="6">
    <source>
        <dbReference type="SAM" id="Coils"/>
    </source>
</evidence>
<evidence type="ECO:0000256" key="1">
    <source>
        <dbReference type="ARBA" id="ARBA00004245"/>
    </source>
</evidence>
<feature type="compositionally biased region" description="Polar residues" evidence="7">
    <location>
        <begin position="3081"/>
        <end position="3100"/>
    </location>
</feature>
<dbReference type="PROSITE" id="PS50021">
    <property type="entry name" value="CH"/>
    <property type="match status" value="2"/>
</dbReference>
<evidence type="ECO:0000256" key="7">
    <source>
        <dbReference type="SAM" id="MobiDB-lite"/>
    </source>
</evidence>
<dbReference type="SMART" id="SM00033">
    <property type="entry name" value="CH"/>
    <property type="match status" value="2"/>
</dbReference>
<evidence type="ECO:0000313" key="10">
    <source>
        <dbReference type="EMBL" id="TPX61324.1"/>
    </source>
</evidence>
<evidence type="ECO:0000256" key="5">
    <source>
        <dbReference type="ARBA" id="ARBA00023212"/>
    </source>
</evidence>
<evidence type="ECO:0000256" key="4">
    <source>
        <dbReference type="ARBA" id="ARBA00023203"/>
    </source>
</evidence>
<feature type="compositionally biased region" description="Basic and acidic residues" evidence="7">
    <location>
        <begin position="28"/>
        <end position="43"/>
    </location>
</feature>
<feature type="compositionally biased region" description="Basic residues" evidence="7">
    <location>
        <begin position="1"/>
        <end position="10"/>
    </location>
</feature>
<dbReference type="InterPro" id="IPR001715">
    <property type="entry name" value="CH_dom"/>
</dbReference>
<proteinExistence type="predicted"/>
<dbReference type="PROSITE" id="PS00020">
    <property type="entry name" value="ACTININ_2"/>
    <property type="match status" value="1"/>
</dbReference>
<dbReference type="InterPro" id="IPR003108">
    <property type="entry name" value="GAR_dom"/>
</dbReference>